<dbReference type="GO" id="GO:0015562">
    <property type="term" value="F:efflux transmembrane transporter activity"/>
    <property type="evidence" value="ECO:0007669"/>
    <property type="project" value="InterPro"/>
</dbReference>
<organism evidence="4 5">
    <name type="scientific">Luteibacter pinisoli</name>
    <dbReference type="NCBI Taxonomy" id="2589080"/>
    <lineage>
        <taxon>Bacteria</taxon>
        <taxon>Pseudomonadati</taxon>
        <taxon>Pseudomonadota</taxon>
        <taxon>Gammaproteobacteria</taxon>
        <taxon>Lysobacterales</taxon>
        <taxon>Rhodanobacteraceae</taxon>
        <taxon>Luteibacter</taxon>
    </lineage>
</organism>
<dbReference type="KEGG" id="lpy:FIV34_00365"/>
<keyword evidence="2" id="KW-0472">Membrane</keyword>
<dbReference type="PROSITE" id="PS51257">
    <property type="entry name" value="PROKAR_LIPOPROTEIN"/>
    <property type="match status" value="1"/>
</dbReference>
<protein>
    <submittedName>
        <fullName evidence="4">Efflux transporter outer membrane subunit</fullName>
    </submittedName>
</protein>
<evidence type="ECO:0000256" key="1">
    <source>
        <dbReference type="ARBA" id="ARBA00007613"/>
    </source>
</evidence>
<keyword evidence="2" id="KW-0449">Lipoprotein</keyword>
<evidence type="ECO:0000313" key="4">
    <source>
        <dbReference type="EMBL" id="QDE37758.1"/>
    </source>
</evidence>
<dbReference type="Pfam" id="PF02321">
    <property type="entry name" value="OEP"/>
    <property type="match status" value="2"/>
</dbReference>
<keyword evidence="2" id="KW-0732">Signal</keyword>
<dbReference type="OrthoDB" id="9770517at2"/>
<feature type="region of interest" description="Disordered" evidence="3">
    <location>
        <begin position="107"/>
        <end position="130"/>
    </location>
</feature>
<reference evidence="4 5" key="1">
    <citation type="submission" date="2019-06" db="EMBL/GenBank/DDBJ databases">
        <title>A complete genome sequence for Luteibacter pinisoli MAH-14.</title>
        <authorList>
            <person name="Baltrus D.A."/>
        </authorList>
    </citation>
    <scope>NUCLEOTIDE SEQUENCE [LARGE SCALE GENOMIC DNA]</scope>
    <source>
        <strain evidence="4 5">MAH-14</strain>
    </source>
</reference>
<dbReference type="Gene3D" id="2.20.200.10">
    <property type="entry name" value="Outer membrane efflux proteins (OEP)"/>
    <property type="match status" value="1"/>
</dbReference>
<gene>
    <name evidence="4" type="ORF">FIV34_00365</name>
</gene>
<dbReference type="NCBIfam" id="TIGR01845">
    <property type="entry name" value="outer_NodT"/>
    <property type="match status" value="1"/>
</dbReference>
<evidence type="ECO:0000313" key="5">
    <source>
        <dbReference type="Proteomes" id="UP000316093"/>
    </source>
</evidence>
<dbReference type="SUPFAM" id="SSF56954">
    <property type="entry name" value="Outer membrane efflux proteins (OEP)"/>
    <property type="match status" value="1"/>
</dbReference>
<comment type="similarity">
    <text evidence="1 2">Belongs to the outer membrane factor (OMF) (TC 1.B.17) family.</text>
</comment>
<keyword evidence="5" id="KW-1185">Reference proteome</keyword>
<dbReference type="InterPro" id="IPR010131">
    <property type="entry name" value="MdtP/NodT-like"/>
</dbReference>
<dbReference type="EMBL" id="CP041046">
    <property type="protein sequence ID" value="QDE37758.1"/>
    <property type="molecule type" value="Genomic_DNA"/>
</dbReference>
<dbReference type="PANTHER" id="PTHR30203:SF33">
    <property type="entry name" value="BLR4455 PROTEIN"/>
    <property type="match status" value="1"/>
</dbReference>
<keyword evidence="2" id="KW-0564">Palmitate</keyword>
<feature type="signal peptide" evidence="2">
    <location>
        <begin position="1"/>
        <end position="17"/>
    </location>
</feature>
<dbReference type="RefSeq" id="WP_139978546.1">
    <property type="nucleotide sequence ID" value="NZ_CP041046.1"/>
</dbReference>
<evidence type="ECO:0000256" key="2">
    <source>
        <dbReference type="RuleBase" id="RU362097"/>
    </source>
</evidence>
<dbReference type="Proteomes" id="UP000316093">
    <property type="component" value="Chromosome"/>
</dbReference>
<dbReference type="InterPro" id="IPR003423">
    <property type="entry name" value="OMP_efflux"/>
</dbReference>
<proteinExistence type="inferred from homology"/>
<keyword evidence="2" id="KW-0812">Transmembrane</keyword>
<name>A0A4Y5YZJ9_9GAMM</name>
<feature type="chain" id="PRO_5021452122" evidence="2">
    <location>
        <begin position="18"/>
        <end position="496"/>
    </location>
</feature>
<keyword evidence="2" id="KW-1134">Transmembrane beta strand</keyword>
<comment type="subcellular location">
    <subcellularLocation>
        <location evidence="2">Cell outer membrane</location>
        <topology evidence="2">Lipid-anchor</topology>
    </subcellularLocation>
</comment>
<accession>A0A4Y5YZJ9</accession>
<dbReference type="PANTHER" id="PTHR30203">
    <property type="entry name" value="OUTER MEMBRANE CATION EFFLUX PROTEIN"/>
    <property type="match status" value="1"/>
</dbReference>
<dbReference type="AlphaFoldDB" id="A0A4Y5YZJ9"/>
<sequence length="496" mass="52679">MRIQRTILAAVITASLAACSLAPKYAVPDVHAPVAYKELGSDAAGTWQPALPAEAAARGAWWKVFNDAQLDDLETQALAGNPGLAAAAARVQEARGAERTAGAARFPDISAGFGPTRQQNAPESLGVPPTGVRPDAQTVWRAQANIAYEVDLFGRVASTVAAARAESQEAQALFQSVQLMLQADVAQNYFQLRELDAELAVYDRAIELRQETLKFVSNRLEAGETTDLDRAQAEAELATAKSDAMSARRARAIREHALAVLLGKAPADFTFAPTPLQPVELRIPPGLPSSLLERRPDVSAAERAMAATNARIGVAKAAYFPSIILTGTGGYEAESLSNVFKWSSRSFLLGPLVGTAINLPLFDGGIRKGNLEQARARYEESVAQYRGQVLVAFRDVEDGLSTLRILQAQTAVQGEAVSASTRAFGLSKAQYEDGSVDYLNILDAERVVLGARLNEVRLRGEQAGATVNLIRALGGGWGNEPTPPGTSPVADASGTH</sequence>
<evidence type="ECO:0000256" key="3">
    <source>
        <dbReference type="SAM" id="MobiDB-lite"/>
    </source>
</evidence>
<dbReference type="GO" id="GO:0009279">
    <property type="term" value="C:cell outer membrane"/>
    <property type="evidence" value="ECO:0007669"/>
    <property type="project" value="UniProtKB-SubCell"/>
</dbReference>
<dbReference type="Gene3D" id="1.20.1600.10">
    <property type="entry name" value="Outer membrane efflux proteins (OEP)"/>
    <property type="match status" value="1"/>
</dbReference>
<feature type="region of interest" description="Disordered" evidence="3">
    <location>
        <begin position="475"/>
        <end position="496"/>
    </location>
</feature>